<dbReference type="Gene3D" id="3.90.228.10">
    <property type="match status" value="1"/>
</dbReference>
<accession>A0A812JSR4</accession>
<dbReference type="EMBL" id="CAJNIZ010002682">
    <property type="protein sequence ID" value="CAE7213483.1"/>
    <property type="molecule type" value="Genomic_DNA"/>
</dbReference>
<evidence type="ECO:0000313" key="2">
    <source>
        <dbReference type="Proteomes" id="UP000649617"/>
    </source>
</evidence>
<dbReference type="AlphaFoldDB" id="A0A812JSR4"/>
<dbReference type="Proteomes" id="UP000649617">
    <property type="component" value="Unassembled WGS sequence"/>
</dbReference>
<name>A0A812JSR4_SYMPI</name>
<gene>
    <name evidence="1" type="ORF">SPIL2461_LOCUS2452</name>
</gene>
<dbReference type="SUPFAM" id="SSF56399">
    <property type="entry name" value="ADP-ribosylation"/>
    <property type="match status" value="1"/>
</dbReference>
<feature type="non-terminal residue" evidence="1">
    <location>
        <position position="1"/>
    </location>
</feature>
<organism evidence="1 2">
    <name type="scientific">Symbiodinium pilosum</name>
    <name type="common">Dinoflagellate</name>
    <dbReference type="NCBI Taxonomy" id="2952"/>
    <lineage>
        <taxon>Eukaryota</taxon>
        <taxon>Sar</taxon>
        <taxon>Alveolata</taxon>
        <taxon>Dinophyceae</taxon>
        <taxon>Suessiales</taxon>
        <taxon>Symbiodiniaceae</taxon>
        <taxon>Symbiodinium</taxon>
    </lineage>
</organism>
<dbReference type="OrthoDB" id="421809at2759"/>
<keyword evidence="2" id="KW-1185">Reference proteome</keyword>
<protein>
    <recommendedName>
        <fullName evidence="3">PARP catalytic domain-containing protein</fullName>
    </recommendedName>
</protein>
<evidence type="ECO:0000313" key="1">
    <source>
        <dbReference type="EMBL" id="CAE7213483.1"/>
    </source>
</evidence>
<sequence>KRGHRKRLEAARCRKGRDKDVGLGRAVAKRSINNGSRHARGDPAWLGKYGDDYLPQTRRNNLRRSMYEEVYEVQGMQADSVWLTDEEDEDVPFLTLECWLDVEMKKLDDLEVASTCTSTTADVDYASSVSDFLSCSEEPSCMASAAPIVPHLPPLLWQAALIRAELSAIEYAGQPVAGTKATRAGRKRKGRPPRPVLNETQKLAQELKRKYQVNLDYDLPSGPCTPFEKLRLQFLKDHADAICGPLSGLYLASCRQMHLKPAPVDQAVQDKFLDACHRAHDGELQPALHGTNESNLTSIYSRGLLIPGSDSGVKVANGSVHGVGIYTAYVESASLSWSYARGERRPILVCGVLDPRKNAKSYHAKDEVTYTCSARIFFSEKRVAPLFEASRGSLAAERPPLAPPPLKPKTIRPEWVVVKKPKGPGPRTRPRRAATNLRSALRFLTRRAARKRQA</sequence>
<proteinExistence type="predicted"/>
<comment type="caution">
    <text evidence="1">The sequence shown here is derived from an EMBL/GenBank/DDBJ whole genome shotgun (WGS) entry which is preliminary data.</text>
</comment>
<evidence type="ECO:0008006" key="3">
    <source>
        <dbReference type="Google" id="ProtNLM"/>
    </source>
</evidence>
<reference evidence="1" key="1">
    <citation type="submission" date="2021-02" db="EMBL/GenBank/DDBJ databases">
        <authorList>
            <person name="Dougan E. K."/>
            <person name="Rhodes N."/>
            <person name="Thang M."/>
            <person name="Chan C."/>
        </authorList>
    </citation>
    <scope>NUCLEOTIDE SEQUENCE</scope>
</reference>